<dbReference type="GO" id="GO:1901909">
    <property type="term" value="P:diadenosine hexaphosphate catabolic process"/>
    <property type="evidence" value="ECO:0007669"/>
    <property type="project" value="TreeGrafter"/>
</dbReference>
<organism evidence="4 5">
    <name type="scientific">Fusarium sarcochroum</name>
    <dbReference type="NCBI Taxonomy" id="1208366"/>
    <lineage>
        <taxon>Eukaryota</taxon>
        <taxon>Fungi</taxon>
        <taxon>Dikarya</taxon>
        <taxon>Ascomycota</taxon>
        <taxon>Pezizomycotina</taxon>
        <taxon>Sordariomycetes</taxon>
        <taxon>Hypocreomycetidae</taxon>
        <taxon>Hypocreales</taxon>
        <taxon>Nectriaceae</taxon>
        <taxon>Fusarium</taxon>
        <taxon>Fusarium lateritium species complex</taxon>
    </lineage>
</organism>
<dbReference type="GO" id="GO:0046872">
    <property type="term" value="F:metal ion binding"/>
    <property type="evidence" value="ECO:0007669"/>
    <property type="project" value="UniProtKB-KW"/>
</dbReference>
<keyword evidence="2" id="KW-0378">Hydrolase</keyword>
<gene>
    <name evidence="4" type="ORF">FSARC_934</name>
</gene>
<name>A0A8H4U9Y5_9HYPO</name>
<dbReference type="Proteomes" id="UP000622797">
    <property type="component" value="Unassembled WGS sequence"/>
</dbReference>
<dbReference type="Gene3D" id="3.90.79.10">
    <property type="entry name" value="Nucleoside Triphosphate Pyrophosphohydrolase"/>
    <property type="match status" value="1"/>
</dbReference>
<dbReference type="GO" id="GO:0005737">
    <property type="term" value="C:cytoplasm"/>
    <property type="evidence" value="ECO:0007669"/>
    <property type="project" value="TreeGrafter"/>
</dbReference>
<dbReference type="InterPro" id="IPR015797">
    <property type="entry name" value="NUDIX_hydrolase-like_dom_sf"/>
</dbReference>
<dbReference type="AlphaFoldDB" id="A0A8H4U9Y5"/>
<dbReference type="GO" id="GO:0005634">
    <property type="term" value="C:nucleus"/>
    <property type="evidence" value="ECO:0007669"/>
    <property type="project" value="TreeGrafter"/>
</dbReference>
<dbReference type="SUPFAM" id="SSF55811">
    <property type="entry name" value="Nudix"/>
    <property type="match status" value="1"/>
</dbReference>
<evidence type="ECO:0000313" key="4">
    <source>
        <dbReference type="EMBL" id="KAF4972510.1"/>
    </source>
</evidence>
<dbReference type="Pfam" id="PF00293">
    <property type="entry name" value="NUDIX"/>
    <property type="match status" value="1"/>
</dbReference>
<keyword evidence="1" id="KW-0479">Metal-binding</keyword>
<dbReference type="GO" id="GO:0008486">
    <property type="term" value="F:diphosphoinositol-polyphosphate diphosphatase activity"/>
    <property type="evidence" value="ECO:0007669"/>
    <property type="project" value="TreeGrafter"/>
</dbReference>
<dbReference type="GO" id="GO:1901907">
    <property type="term" value="P:diadenosine pentaphosphate catabolic process"/>
    <property type="evidence" value="ECO:0007669"/>
    <property type="project" value="TreeGrafter"/>
</dbReference>
<dbReference type="GO" id="GO:0034431">
    <property type="term" value="F:bis(5'-adenosyl)-hexaphosphatase activity"/>
    <property type="evidence" value="ECO:0007669"/>
    <property type="project" value="TreeGrafter"/>
</dbReference>
<dbReference type="InterPro" id="IPR000086">
    <property type="entry name" value="NUDIX_hydrolase_dom"/>
</dbReference>
<evidence type="ECO:0000256" key="2">
    <source>
        <dbReference type="ARBA" id="ARBA00022801"/>
    </source>
</evidence>
<dbReference type="EMBL" id="JABEXW010000055">
    <property type="protein sequence ID" value="KAF4972510.1"/>
    <property type="molecule type" value="Genomic_DNA"/>
</dbReference>
<evidence type="ECO:0000259" key="3">
    <source>
        <dbReference type="PROSITE" id="PS51462"/>
    </source>
</evidence>
<feature type="domain" description="Nudix hydrolase" evidence="3">
    <location>
        <begin position="492"/>
        <end position="587"/>
    </location>
</feature>
<dbReference type="GO" id="GO:1901911">
    <property type="term" value="P:adenosine 5'-(hexahydrogen pentaphosphate) catabolic process"/>
    <property type="evidence" value="ECO:0007669"/>
    <property type="project" value="TreeGrafter"/>
</dbReference>
<reference evidence="4" key="1">
    <citation type="journal article" date="2020" name="BMC Genomics">
        <title>Correction to: Identification and distribution of gene clusters required for synthesis of sphingolipid metabolism inhibitors in diverse species of the filamentous fungus Fusarium.</title>
        <authorList>
            <person name="Kim H.S."/>
            <person name="Lohmar J.M."/>
            <person name="Busman M."/>
            <person name="Brown D.W."/>
            <person name="Naumann T.A."/>
            <person name="Divon H.H."/>
            <person name="Lysoe E."/>
            <person name="Uhlig S."/>
            <person name="Proctor R.H."/>
        </authorList>
    </citation>
    <scope>NUCLEOTIDE SEQUENCE</scope>
    <source>
        <strain evidence="4">NRRL 20472</strain>
    </source>
</reference>
<evidence type="ECO:0000256" key="1">
    <source>
        <dbReference type="ARBA" id="ARBA00022723"/>
    </source>
</evidence>
<reference evidence="4" key="2">
    <citation type="submission" date="2020-05" db="EMBL/GenBank/DDBJ databases">
        <authorList>
            <person name="Kim H.-S."/>
            <person name="Proctor R.H."/>
            <person name="Brown D.W."/>
        </authorList>
    </citation>
    <scope>NUCLEOTIDE SEQUENCE</scope>
    <source>
        <strain evidence="4">NRRL 20472</strain>
    </source>
</reference>
<dbReference type="GO" id="GO:0034432">
    <property type="term" value="F:bis(5'-adenosyl)-pentaphosphatase activity"/>
    <property type="evidence" value="ECO:0007669"/>
    <property type="project" value="TreeGrafter"/>
</dbReference>
<sequence>MAGLRQSHQQRIVVRPSVWIRITDEAIHNKAPWKKLKKEVEGLGLNSPEHAAIYVEGGLRLAHDSVAVPRQRLNMGHGIEFPNGFTLHTHVAMNPFNSSACGLACLATIVLEDTVVYQQVSRIGGVIGRNSISKLEVTSGHVMLQHFLQGNEKPSGPNLGTSPNITFGPDPASSIVDEEESDDDIELVENDHKSDSRTQKPLGKFCPEEVEKWVTITPSGTINFINQADISSRTLKAVPSFSMPSIAADFALVSGMNHWQEGNSYTSRGVKRMVDDYSKDLALTTEEVRVLILLGVDEPPAAGLLLPSKIALVIDGATFWTRKVSLGTPLSRGTSGSWVVKSDSGKLCGSVIAVFDQEPYALMITSETLFSDIKKFSRDISSIQIAGLYLRHLPEEPLAKLDRMDEGVEIEPDKIMPSIEEDYISSLEGTAKHSLHSSSAKKNLLSRATLPSSTEGGPWASIDSGVGLEERQGISKQFVNFGRNVTGVDTQGVRLMASVVPLTPDSKYVLLIQSTQRKGWTLPEGSWKNDETNQESAERVCWEEAGTTIQFSYDLGIIQALSPSNEEIKDWKGYRFYEGIVIDEYDD</sequence>
<dbReference type="PROSITE" id="PS51462">
    <property type="entry name" value="NUDIX"/>
    <property type="match status" value="1"/>
</dbReference>
<dbReference type="GO" id="GO:0071543">
    <property type="term" value="P:diphosphoinositol polyphosphate metabolic process"/>
    <property type="evidence" value="ECO:0007669"/>
    <property type="project" value="TreeGrafter"/>
</dbReference>
<evidence type="ECO:0000313" key="5">
    <source>
        <dbReference type="Proteomes" id="UP000622797"/>
    </source>
</evidence>
<dbReference type="PANTHER" id="PTHR12629:SF0">
    <property type="entry name" value="DIPHOSPHOINOSITOL-POLYPHOSPHATE DIPHOSPHATASE"/>
    <property type="match status" value="1"/>
</dbReference>
<protein>
    <recommendedName>
        <fullName evidence="3">Nudix hydrolase domain-containing protein</fullName>
    </recommendedName>
</protein>
<keyword evidence="5" id="KW-1185">Reference proteome</keyword>
<dbReference type="OrthoDB" id="4395072at2759"/>
<comment type="caution">
    <text evidence="4">The sequence shown here is derived from an EMBL/GenBank/DDBJ whole genome shotgun (WGS) entry which is preliminary data.</text>
</comment>
<accession>A0A8H4U9Y5</accession>
<dbReference type="GO" id="GO:0000298">
    <property type="term" value="F:endopolyphosphatase activity"/>
    <property type="evidence" value="ECO:0007669"/>
    <property type="project" value="TreeGrafter"/>
</dbReference>
<dbReference type="PANTHER" id="PTHR12629">
    <property type="entry name" value="DIPHOSPHOINOSITOL POLYPHOSPHATE PHOSPHOHYDROLASE"/>
    <property type="match status" value="1"/>
</dbReference>
<proteinExistence type="predicted"/>